<proteinExistence type="predicted"/>
<keyword evidence="3" id="KW-1185">Reference proteome</keyword>
<comment type="caution">
    <text evidence="2">The sequence shown here is derived from an EMBL/GenBank/DDBJ whole genome shotgun (WGS) entry which is preliminary data.</text>
</comment>
<feature type="compositionally biased region" description="Low complexity" evidence="1">
    <location>
        <begin position="127"/>
        <end position="139"/>
    </location>
</feature>
<feature type="compositionally biased region" description="Low complexity" evidence="1">
    <location>
        <begin position="98"/>
        <end position="108"/>
    </location>
</feature>
<dbReference type="EMBL" id="CAUYUJ010018296">
    <property type="protein sequence ID" value="CAK0882448.1"/>
    <property type="molecule type" value="Genomic_DNA"/>
</dbReference>
<evidence type="ECO:0000256" key="1">
    <source>
        <dbReference type="SAM" id="MobiDB-lite"/>
    </source>
</evidence>
<name>A0ABN9W8C3_9DINO</name>
<reference evidence="2" key="1">
    <citation type="submission" date="2023-10" db="EMBL/GenBank/DDBJ databases">
        <authorList>
            <person name="Chen Y."/>
            <person name="Shah S."/>
            <person name="Dougan E. K."/>
            <person name="Thang M."/>
            <person name="Chan C."/>
        </authorList>
    </citation>
    <scope>NUCLEOTIDE SEQUENCE [LARGE SCALE GENOMIC DNA]</scope>
</reference>
<gene>
    <name evidence="2" type="ORF">PCOR1329_LOCUS64968</name>
</gene>
<accession>A0ABN9W8C3</accession>
<protein>
    <submittedName>
        <fullName evidence="2">Uncharacterized protein</fullName>
    </submittedName>
</protein>
<evidence type="ECO:0000313" key="3">
    <source>
        <dbReference type="Proteomes" id="UP001189429"/>
    </source>
</evidence>
<sequence length="145" mass="14899">DRLSPRQVGRGAFRPHSMDSDDDGNASDSAMDEGHIAHAPAASSGLPSAARPPSSDLRPTAGSPTAFRDAQRRGGSPGSPAPLGADAAMGWATRDLASRPNSPPRRAASPPPPEWAQSPGRQASKWSRTTSSGTGTGRRAPSPGW</sequence>
<dbReference type="Proteomes" id="UP001189429">
    <property type="component" value="Unassembled WGS sequence"/>
</dbReference>
<feature type="region of interest" description="Disordered" evidence="1">
    <location>
        <begin position="1"/>
        <end position="145"/>
    </location>
</feature>
<feature type="non-terminal residue" evidence="2">
    <location>
        <position position="1"/>
    </location>
</feature>
<organism evidence="2 3">
    <name type="scientific">Prorocentrum cordatum</name>
    <dbReference type="NCBI Taxonomy" id="2364126"/>
    <lineage>
        <taxon>Eukaryota</taxon>
        <taxon>Sar</taxon>
        <taxon>Alveolata</taxon>
        <taxon>Dinophyceae</taxon>
        <taxon>Prorocentrales</taxon>
        <taxon>Prorocentraceae</taxon>
        <taxon>Prorocentrum</taxon>
    </lineage>
</organism>
<feature type="compositionally biased region" description="Low complexity" evidence="1">
    <location>
        <begin position="37"/>
        <end position="55"/>
    </location>
</feature>
<evidence type="ECO:0000313" key="2">
    <source>
        <dbReference type="EMBL" id="CAK0882448.1"/>
    </source>
</evidence>